<keyword evidence="6" id="KW-0804">Transcription</keyword>
<dbReference type="EMBL" id="CP045798">
    <property type="protein sequence ID" value="QNB45408.1"/>
    <property type="molecule type" value="Genomic_DNA"/>
</dbReference>
<dbReference type="KEGG" id="tfr:BR63_03205"/>
<dbReference type="Pfam" id="PF04542">
    <property type="entry name" value="Sigma70_r2"/>
    <property type="match status" value="1"/>
</dbReference>
<comment type="similarity">
    <text evidence="1">Belongs to the sigma-70 factor family.</text>
</comment>
<dbReference type="OrthoDB" id="1954605at2"/>
<evidence type="ECO:0000256" key="5">
    <source>
        <dbReference type="ARBA" id="ARBA00023125"/>
    </source>
</evidence>
<dbReference type="InterPro" id="IPR013325">
    <property type="entry name" value="RNA_pol_sigma_r2"/>
</dbReference>
<sequence>MFCLSIVFATKDNASHFKEEMLLLKYRTTKNPAYLELLCEHIRGLLLFLVSRFFIKGYDKEDILQIAYIGAMQAIETWNKDKGTLKNFICLCARREIISELAKWKRQARIADNTAVSMEHILSNREKAEYKEVEIKLSCSTSPESIYLQKECSLELNQAIFRQFSDLEKNVLLLRMEGKTYEEMSQILCVGTKSIDNALSRIKKKLTKLILKKER</sequence>
<dbReference type="InterPro" id="IPR016032">
    <property type="entry name" value="Sig_transdc_resp-reg_C-effctor"/>
</dbReference>
<keyword evidence="4" id="KW-0731">Sigma factor</keyword>
<proteinExistence type="inferred from homology"/>
<feature type="domain" description="RNA polymerase sigma-70 region 2" evidence="8">
    <location>
        <begin position="40"/>
        <end position="105"/>
    </location>
</feature>
<keyword evidence="3" id="KW-0805">Transcription regulation</keyword>
<dbReference type="Gene3D" id="1.10.1740.10">
    <property type="match status" value="1"/>
</dbReference>
<comment type="function">
    <text evidence="7">Sigma factors are initiation factors that promote the attachment of RNA polymerase to specific initiation sites and are then released. Sigma-S contributes to the protection against external stress, thus playing a role in cellular fitness and survival.</text>
</comment>
<evidence type="ECO:0000256" key="7">
    <source>
        <dbReference type="ARBA" id="ARBA00024701"/>
    </source>
</evidence>
<dbReference type="GO" id="GO:0006352">
    <property type="term" value="P:DNA-templated transcription initiation"/>
    <property type="evidence" value="ECO:0007669"/>
    <property type="project" value="InterPro"/>
</dbReference>
<dbReference type="InterPro" id="IPR039425">
    <property type="entry name" value="RNA_pol_sigma-70-like"/>
</dbReference>
<dbReference type="SUPFAM" id="SSF88946">
    <property type="entry name" value="Sigma2 domain of RNA polymerase sigma factors"/>
    <property type="match status" value="1"/>
</dbReference>
<dbReference type="Proteomes" id="UP000515847">
    <property type="component" value="Chromosome"/>
</dbReference>
<gene>
    <name evidence="9" type="ORF">BR63_03205</name>
</gene>
<evidence type="ECO:0000313" key="10">
    <source>
        <dbReference type="Proteomes" id="UP000515847"/>
    </source>
</evidence>
<dbReference type="InterPro" id="IPR014284">
    <property type="entry name" value="RNA_pol_sigma-70_dom"/>
</dbReference>
<dbReference type="GO" id="GO:0003677">
    <property type="term" value="F:DNA binding"/>
    <property type="evidence" value="ECO:0007669"/>
    <property type="project" value="UniProtKB-KW"/>
</dbReference>
<organism evidence="9 10">
    <name type="scientific">Thermanaerosceptrum fracticalcis</name>
    <dbReference type="NCBI Taxonomy" id="1712410"/>
    <lineage>
        <taxon>Bacteria</taxon>
        <taxon>Bacillati</taxon>
        <taxon>Bacillota</taxon>
        <taxon>Clostridia</taxon>
        <taxon>Eubacteriales</taxon>
        <taxon>Peptococcaceae</taxon>
        <taxon>Thermanaerosceptrum</taxon>
    </lineage>
</organism>
<dbReference type="SUPFAM" id="SSF46894">
    <property type="entry name" value="C-terminal effector domain of the bipartite response regulators"/>
    <property type="match status" value="1"/>
</dbReference>
<name>A0A7G6E004_THEFR</name>
<dbReference type="RefSeq" id="WP_034423021.1">
    <property type="nucleotide sequence ID" value="NZ_CP045798.1"/>
</dbReference>
<evidence type="ECO:0000256" key="6">
    <source>
        <dbReference type="ARBA" id="ARBA00023163"/>
    </source>
</evidence>
<protein>
    <recommendedName>
        <fullName evidence="2">RNA polymerase sigma factor SigS</fullName>
    </recommendedName>
</protein>
<evidence type="ECO:0000256" key="3">
    <source>
        <dbReference type="ARBA" id="ARBA00023015"/>
    </source>
</evidence>
<evidence type="ECO:0000256" key="1">
    <source>
        <dbReference type="ARBA" id="ARBA00007788"/>
    </source>
</evidence>
<evidence type="ECO:0000256" key="4">
    <source>
        <dbReference type="ARBA" id="ARBA00023082"/>
    </source>
</evidence>
<reference evidence="9 10" key="1">
    <citation type="journal article" date="2019" name="Front. Microbiol.">
        <title>Thermoanaerosceptrum fracticalcis gen. nov. sp. nov., a Novel Fumarate-Fermenting Microorganism From a Deep Fractured Carbonate Aquifer of the US Great Basin.</title>
        <authorList>
            <person name="Hamilton-Brehm S.D."/>
            <person name="Stewart L.E."/>
            <person name="Zavarin M."/>
            <person name="Caldwell M."/>
            <person name="Lawson P.A."/>
            <person name="Onstott T.C."/>
            <person name="Grzymski J."/>
            <person name="Neveux I."/>
            <person name="Lollar B.S."/>
            <person name="Russell C.E."/>
            <person name="Moser D.P."/>
        </authorList>
    </citation>
    <scope>NUCLEOTIDE SEQUENCE [LARGE SCALE GENOMIC DNA]</scope>
    <source>
        <strain evidence="9 10">DRI-13</strain>
    </source>
</reference>
<evidence type="ECO:0000313" key="9">
    <source>
        <dbReference type="EMBL" id="QNB45408.1"/>
    </source>
</evidence>
<dbReference type="GO" id="GO:0016987">
    <property type="term" value="F:sigma factor activity"/>
    <property type="evidence" value="ECO:0007669"/>
    <property type="project" value="UniProtKB-KW"/>
</dbReference>
<keyword evidence="5" id="KW-0238">DNA-binding</keyword>
<dbReference type="PANTHER" id="PTHR43133:SF8">
    <property type="entry name" value="RNA POLYMERASE SIGMA FACTOR HI_1459-RELATED"/>
    <property type="match status" value="1"/>
</dbReference>
<accession>A0A7G6E004</accession>
<dbReference type="AlphaFoldDB" id="A0A7G6E004"/>
<dbReference type="NCBIfam" id="TIGR02937">
    <property type="entry name" value="sigma70-ECF"/>
    <property type="match status" value="1"/>
</dbReference>
<evidence type="ECO:0000259" key="8">
    <source>
        <dbReference type="Pfam" id="PF04542"/>
    </source>
</evidence>
<evidence type="ECO:0000256" key="2">
    <source>
        <dbReference type="ARBA" id="ARBA00021245"/>
    </source>
</evidence>
<keyword evidence="10" id="KW-1185">Reference proteome</keyword>
<dbReference type="PANTHER" id="PTHR43133">
    <property type="entry name" value="RNA POLYMERASE ECF-TYPE SIGMA FACTO"/>
    <property type="match status" value="1"/>
</dbReference>
<dbReference type="InterPro" id="IPR007627">
    <property type="entry name" value="RNA_pol_sigma70_r2"/>
</dbReference>